<dbReference type="InterPro" id="IPR001509">
    <property type="entry name" value="Epimerase_deHydtase"/>
</dbReference>
<evidence type="ECO:0000313" key="6">
    <source>
        <dbReference type="Proteomes" id="UP000255231"/>
    </source>
</evidence>
<keyword evidence="5" id="KW-1185">Reference proteome</keyword>
<accession>A0A381F581</accession>
<organism evidence="4 6">
    <name type="scientific">Chryseobacterium indoltheticum</name>
    <dbReference type="NCBI Taxonomy" id="254"/>
    <lineage>
        <taxon>Bacteria</taxon>
        <taxon>Pseudomonadati</taxon>
        <taxon>Bacteroidota</taxon>
        <taxon>Flavobacteriia</taxon>
        <taxon>Flavobacteriales</taxon>
        <taxon>Weeksellaceae</taxon>
        <taxon>Chryseobacterium group</taxon>
        <taxon>Chryseobacterium</taxon>
    </lineage>
</organism>
<dbReference type="Gene3D" id="3.40.50.720">
    <property type="entry name" value="NAD(P)-binding Rossmann-like Domain"/>
    <property type="match status" value="1"/>
</dbReference>
<comment type="similarity">
    <text evidence="1">Belongs to the NAD(P)-dependent epimerase/dehydratase family.</text>
</comment>
<dbReference type="Proteomes" id="UP000185725">
    <property type="component" value="Unassembled WGS sequence"/>
</dbReference>
<dbReference type="RefSeq" id="WP_174565105.1">
    <property type="nucleotide sequence ID" value="NZ_CP033929.1"/>
</dbReference>
<protein>
    <submittedName>
        <fullName evidence="3">Nucleoside-diphosphate-sugar epimerase</fullName>
    </submittedName>
    <submittedName>
        <fullName evidence="4">UDP-glucose 4-epimerase</fullName>
        <ecNumber evidence="4">5.1.3.2</ecNumber>
    </submittedName>
</protein>
<sequence length="300" mass="33727">MKVIITGHSGFVGTNLSYYLDNQNVNISNVSLRNDEWKSKIDQNSDAVIHLAGKAHDTSDVSNPDEYYKVNRDLTIELFNEFLVSDIKKFFYFSSVKAAADTVVDSLTEDVEPNPITHYGKSKIEAENYITNQKLPEGKKVYIIRPCMIHGPGNKGNLNLLYKLVEKGIPWPLAAFENKRSFLSIDNLNFLIHQMLKKNIPSGIYNFADDKSISTNELILTINIALGKTAKLWKISKDLIEGIAGFGDKLHLPLNTERLKKLTESYVVSNQKIKSALGIDKLPFSAEEGLIKTIKSFKTK</sequence>
<dbReference type="PANTHER" id="PTHR43000">
    <property type="entry name" value="DTDP-D-GLUCOSE 4,6-DEHYDRATASE-RELATED"/>
    <property type="match status" value="1"/>
</dbReference>
<dbReference type="EMBL" id="FTMF01000013">
    <property type="protein sequence ID" value="SIR15052.1"/>
    <property type="molecule type" value="Genomic_DNA"/>
</dbReference>
<dbReference type="SUPFAM" id="SSF51735">
    <property type="entry name" value="NAD(P)-binding Rossmann-fold domains"/>
    <property type="match status" value="1"/>
</dbReference>
<reference evidence="3 5" key="1">
    <citation type="submission" date="2017-01" db="EMBL/GenBank/DDBJ databases">
        <authorList>
            <person name="Varghese N."/>
            <person name="Submissions S."/>
        </authorList>
    </citation>
    <scope>NUCLEOTIDE SEQUENCE [LARGE SCALE GENOMIC DNA]</scope>
    <source>
        <strain evidence="3 5">ATCC 27950</strain>
    </source>
</reference>
<dbReference type="EMBL" id="UFVS01000001">
    <property type="protein sequence ID" value="SUX41716.1"/>
    <property type="molecule type" value="Genomic_DNA"/>
</dbReference>
<reference evidence="4 6" key="2">
    <citation type="submission" date="2018-06" db="EMBL/GenBank/DDBJ databases">
        <authorList>
            <consortium name="Pathogen Informatics"/>
            <person name="Doyle S."/>
        </authorList>
    </citation>
    <scope>NUCLEOTIDE SEQUENCE [LARGE SCALE GENOMIC DNA]</scope>
    <source>
        <strain evidence="4 6">NCTC13560</strain>
    </source>
</reference>
<keyword evidence="4" id="KW-0413">Isomerase</keyword>
<gene>
    <name evidence="4" type="primary">galE_1</name>
    <name evidence="4" type="ORF">NCTC13560_00516</name>
    <name evidence="3" type="ORF">SAMN05421682_11375</name>
</gene>
<name>A0A381F581_9FLAO</name>
<evidence type="ECO:0000259" key="2">
    <source>
        <dbReference type="Pfam" id="PF01370"/>
    </source>
</evidence>
<dbReference type="AlphaFoldDB" id="A0A381F581"/>
<feature type="domain" description="NAD-dependent epimerase/dehydratase" evidence="2">
    <location>
        <begin position="3"/>
        <end position="206"/>
    </location>
</feature>
<evidence type="ECO:0000256" key="1">
    <source>
        <dbReference type="ARBA" id="ARBA00007637"/>
    </source>
</evidence>
<evidence type="ECO:0000313" key="3">
    <source>
        <dbReference type="EMBL" id="SIR15052.1"/>
    </source>
</evidence>
<dbReference type="Proteomes" id="UP000255231">
    <property type="component" value="Unassembled WGS sequence"/>
</dbReference>
<dbReference type="EC" id="5.1.3.2" evidence="4"/>
<evidence type="ECO:0000313" key="5">
    <source>
        <dbReference type="Proteomes" id="UP000185725"/>
    </source>
</evidence>
<proteinExistence type="inferred from homology"/>
<dbReference type="Pfam" id="PF01370">
    <property type="entry name" value="Epimerase"/>
    <property type="match status" value="1"/>
</dbReference>
<dbReference type="GO" id="GO:0003978">
    <property type="term" value="F:UDP-glucose 4-epimerase activity"/>
    <property type="evidence" value="ECO:0007669"/>
    <property type="project" value="UniProtKB-EC"/>
</dbReference>
<dbReference type="InterPro" id="IPR036291">
    <property type="entry name" value="NAD(P)-bd_dom_sf"/>
</dbReference>
<evidence type="ECO:0000313" key="4">
    <source>
        <dbReference type="EMBL" id="SUX41716.1"/>
    </source>
</evidence>
<dbReference type="GeneID" id="303675261"/>